<gene>
    <name evidence="2" type="ordered locus">EUBELI_00797</name>
</gene>
<feature type="transmembrane region" description="Helical" evidence="1">
    <location>
        <begin position="30"/>
        <end position="52"/>
    </location>
</feature>
<dbReference type="eggNOG" id="ENOG502ZG51">
    <property type="taxonomic scope" value="Bacteria"/>
</dbReference>
<reference evidence="2 3" key="1">
    <citation type="journal article" date="2009" name="Proc. Natl. Acad. Sci. U.S.A.">
        <title>Characterizing a model human gut microbiota composed of members of its two dominant bacterial phyla.</title>
        <authorList>
            <person name="Mahowald M.A."/>
            <person name="Rey F.E."/>
            <person name="Seedorf H."/>
            <person name="Turnbaugh P.J."/>
            <person name="Fulton R.S."/>
            <person name="Wollam A."/>
            <person name="Shah N."/>
            <person name="Wang C."/>
            <person name="Magrini V."/>
            <person name="Wilson R.K."/>
            <person name="Cantarel B.L."/>
            <person name="Coutinho P.M."/>
            <person name="Henrissat B."/>
            <person name="Crock L.W."/>
            <person name="Russell A."/>
            <person name="Verberkmoes N.C."/>
            <person name="Hettich R.L."/>
            <person name="Gordon J.I."/>
        </authorList>
    </citation>
    <scope>NUCLEOTIDE SEQUENCE [LARGE SCALE GENOMIC DNA]</scope>
    <source>
        <strain evidence="3">ATCC 27750 / DSM 3376 / VPI C15-48 / C15-B4</strain>
    </source>
</reference>
<dbReference type="Pfam" id="PF07963">
    <property type="entry name" value="N_methyl"/>
    <property type="match status" value="1"/>
</dbReference>
<keyword evidence="1" id="KW-0472">Membrane</keyword>
<dbReference type="InterPro" id="IPR045584">
    <property type="entry name" value="Pilin-like"/>
</dbReference>
<dbReference type="PROSITE" id="PS00409">
    <property type="entry name" value="PROKAR_NTER_METHYL"/>
    <property type="match status" value="1"/>
</dbReference>
<dbReference type="Proteomes" id="UP000001476">
    <property type="component" value="Chromosome"/>
</dbReference>
<organism evidence="2 3">
    <name type="scientific">Lachnospira eligens (strain ATCC 27750 / DSM 3376 / VPI C15-48 / C15-B4)</name>
    <name type="common">Eubacterium eligens</name>
    <dbReference type="NCBI Taxonomy" id="515620"/>
    <lineage>
        <taxon>Bacteria</taxon>
        <taxon>Bacillati</taxon>
        <taxon>Bacillota</taxon>
        <taxon>Clostridia</taxon>
        <taxon>Lachnospirales</taxon>
        <taxon>Lachnospiraceae</taxon>
        <taxon>Lachnospira</taxon>
    </lineage>
</organism>
<dbReference type="InterPro" id="IPR012902">
    <property type="entry name" value="N_methyl_site"/>
</dbReference>
<sequence>MKFIWRCEMGKIVCEKKRQLNNHGFSLLELLVVMAIIAVVTVVTMIGINVLYKGNAKKLNKNLYSTISELKTNTMSKAGDWQVVIKKDGGDYVISMMWKKDSSSEYVEKDSYRCGAGRISFTYENGTPSAAKADFSTDEMVIEYARDNGQVKAVKVGSDNYVNKDDAQSGTFIIKTSGTEYTSELWYATGKVITTN</sequence>
<name>C4Z5E6_LACE2</name>
<evidence type="ECO:0008006" key="4">
    <source>
        <dbReference type="Google" id="ProtNLM"/>
    </source>
</evidence>
<dbReference type="SUPFAM" id="SSF54523">
    <property type="entry name" value="Pili subunits"/>
    <property type="match status" value="1"/>
</dbReference>
<dbReference type="NCBIfam" id="TIGR02532">
    <property type="entry name" value="IV_pilin_GFxxxE"/>
    <property type="match status" value="1"/>
</dbReference>
<dbReference type="STRING" id="515620.EUBELI_00797"/>
<evidence type="ECO:0000313" key="2">
    <source>
        <dbReference type="EMBL" id="ACR71805.1"/>
    </source>
</evidence>
<protein>
    <recommendedName>
        <fullName evidence="4">Prepilin-type N-terminal cleavage/methylation domain-containing protein</fullName>
    </recommendedName>
</protein>
<dbReference type="HOGENOM" id="CLU_1451913_0_0_9"/>
<keyword evidence="1" id="KW-1133">Transmembrane helix</keyword>
<dbReference type="EMBL" id="CP001104">
    <property type="protein sequence ID" value="ACR71805.1"/>
    <property type="molecule type" value="Genomic_DNA"/>
</dbReference>
<dbReference type="KEGG" id="eel:EUBELI_00797"/>
<keyword evidence="1" id="KW-0812">Transmembrane</keyword>
<dbReference type="AlphaFoldDB" id="C4Z5E6"/>
<evidence type="ECO:0000313" key="3">
    <source>
        <dbReference type="Proteomes" id="UP000001476"/>
    </source>
</evidence>
<accession>C4Z5E6</accession>
<keyword evidence="3" id="KW-1185">Reference proteome</keyword>
<evidence type="ECO:0000256" key="1">
    <source>
        <dbReference type="SAM" id="Phobius"/>
    </source>
</evidence>
<proteinExistence type="predicted"/>